<proteinExistence type="predicted"/>
<keyword evidence="3" id="KW-1185">Reference proteome</keyword>
<feature type="non-terminal residue" evidence="2">
    <location>
        <position position="1"/>
    </location>
</feature>
<dbReference type="Proteomes" id="UP000257109">
    <property type="component" value="Unassembled WGS sequence"/>
</dbReference>
<evidence type="ECO:0000256" key="1">
    <source>
        <dbReference type="SAM" id="MobiDB-lite"/>
    </source>
</evidence>
<evidence type="ECO:0000313" key="2">
    <source>
        <dbReference type="EMBL" id="RDX62763.1"/>
    </source>
</evidence>
<organism evidence="2 3">
    <name type="scientific">Mucuna pruriens</name>
    <name type="common">Velvet bean</name>
    <name type="synonym">Dolichos pruriens</name>
    <dbReference type="NCBI Taxonomy" id="157652"/>
    <lineage>
        <taxon>Eukaryota</taxon>
        <taxon>Viridiplantae</taxon>
        <taxon>Streptophyta</taxon>
        <taxon>Embryophyta</taxon>
        <taxon>Tracheophyta</taxon>
        <taxon>Spermatophyta</taxon>
        <taxon>Magnoliopsida</taxon>
        <taxon>eudicotyledons</taxon>
        <taxon>Gunneridae</taxon>
        <taxon>Pentapetalae</taxon>
        <taxon>rosids</taxon>
        <taxon>fabids</taxon>
        <taxon>Fabales</taxon>
        <taxon>Fabaceae</taxon>
        <taxon>Papilionoideae</taxon>
        <taxon>50 kb inversion clade</taxon>
        <taxon>NPAAA clade</taxon>
        <taxon>indigoferoid/millettioid clade</taxon>
        <taxon>Phaseoleae</taxon>
        <taxon>Mucuna</taxon>
    </lineage>
</organism>
<protein>
    <submittedName>
        <fullName evidence="2">Uncharacterized protein</fullName>
    </submittedName>
</protein>
<accession>A0A371E9R5</accession>
<dbReference type="OrthoDB" id="1433060at2759"/>
<feature type="region of interest" description="Disordered" evidence="1">
    <location>
        <begin position="291"/>
        <end position="313"/>
    </location>
</feature>
<reference evidence="2" key="1">
    <citation type="submission" date="2018-05" db="EMBL/GenBank/DDBJ databases">
        <title>Draft genome of Mucuna pruriens seed.</title>
        <authorList>
            <person name="Nnadi N.E."/>
            <person name="Vos R."/>
            <person name="Hasami M.H."/>
            <person name="Devisetty U.K."/>
            <person name="Aguiy J.C."/>
        </authorList>
    </citation>
    <scope>NUCLEOTIDE SEQUENCE [LARGE SCALE GENOMIC DNA]</scope>
    <source>
        <strain evidence="2">JCA_2017</strain>
    </source>
</reference>
<evidence type="ECO:0000313" key="3">
    <source>
        <dbReference type="Proteomes" id="UP000257109"/>
    </source>
</evidence>
<sequence>MNLPHRSGVWKRGDDINLRFINLDASIGYQMSQHNSLSHHEVALFKVKYHVCIYASHMHQMNLHTPWMDRLSGLHDWVTPFGLLDYRVGWSRKELVWPERLFWTETLEGNSQSKDKWQFLEERLKAIKGANCYGFEAIDLCFALDMVIQHKFKFPNFDKYKGNSCSRNHLVSYYRKMASHAHDGKLLIHFFQEILTGVALGWTNTNLEEPSRGLLKAIQVQQGYGLEPHTSVKHGEEGNDKRKEGEANIMASSSSYQVTNPNFCQLHKQQLSPNYFLNLSTTLATHISTSTKILTSSPSNNTSPKYSSSKAQC</sequence>
<name>A0A371E9R5_MUCPR</name>
<dbReference type="AlphaFoldDB" id="A0A371E9R5"/>
<gene>
    <name evidence="2" type="ORF">CR513_58862</name>
</gene>
<dbReference type="EMBL" id="QJKJ01015296">
    <property type="protein sequence ID" value="RDX62763.1"/>
    <property type="molecule type" value="Genomic_DNA"/>
</dbReference>
<comment type="caution">
    <text evidence="2">The sequence shown here is derived from an EMBL/GenBank/DDBJ whole genome shotgun (WGS) entry which is preliminary data.</text>
</comment>